<evidence type="ECO:0000256" key="6">
    <source>
        <dbReference type="ARBA" id="ARBA00022692"/>
    </source>
</evidence>
<dbReference type="NCBIfam" id="TIGR00753">
    <property type="entry name" value="undec_PP_bacA"/>
    <property type="match status" value="1"/>
</dbReference>
<dbReference type="Proteomes" id="UP000469346">
    <property type="component" value="Unassembled WGS sequence"/>
</dbReference>
<dbReference type="EC" id="3.6.1.27" evidence="3 14"/>
<dbReference type="RefSeq" id="WP_163297837.1">
    <property type="nucleotide sequence ID" value="NZ_JAAGRR010000013.1"/>
</dbReference>
<evidence type="ECO:0000256" key="1">
    <source>
        <dbReference type="ARBA" id="ARBA00004651"/>
    </source>
</evidence>
<dbReference type="GO" id="GO:0071555">
    <property type="term" value="P:cell wall organization"/>
    <property type="evidence" value="ECO:0007669"/>
    <property type="project" value="UniProtKB-KW"/>
</dbReference>
<evidence type="ECO:0000313" key="16">
    <source>
        <dbReference type="Proteomes" id="UP000469346"/>
    </source>
</evidence>
<keyword evidence="7 14" id="KW-0378">Hydrolase</keyword>
<evidence type="ECO:0000256" key="9">
    <source>
        <dbReference type="ARBA" id="ARBA00023136"/>
    </source>
</evidence>
<comment type="function">
    <text evidence="14">Catalyzes the dephosphorylation of undecaprenyl diphosphate (UPP). Confers resistance to bacitracin.</text>
</comment>
<feature type="transmembrane region" description="Helical" evidence="14">
    <location>
        <begin position="181"/>
        <end position="199"/>
    </location>
</feature>
<comment type="subcellular location">
    <subcellularLocation>
        <location evidence="1 14">Cell membrane</location>
        <topology evidence="1 14">Multi-pass membrane protein</topology>
    </subcellularLocation>
</comment>
<feature type="transmembrane region" description="Helical" evidence="14">
    <location>
        <begin position="215"/>
        <end position="238"/>
    </location>
</feature>
<sequence length="266" mass="27864">MTSPEAVFLGLLQGATEFLPVSSSGHLLLAEHFLGLAGGGLAFDVMLHLGTLAAVLLYFRREWWHMAEALVPGRGATGDRRLLALLVLATIPGGVFGYLLDDLAATTLRSPWVVAATLAGVGALFLAAEGVARRDRTLAALDWRDAAVIGLAQALAIVPGVSRSGITMTAALFLGFRRAEAARFSFLLSAPIIAGAGLHEGHKLLNGTAGPGPEVLWGTLAAFVAGYAVISWLLAYLARHTFHPFAYYRIVLAGVVAALLLWGSAA</sequence>
<feature type="transmembrane region" description="Helical" evidence="14">
    <location>
        <begin position="245"/>
        <end position="265"/>
    </location>
</feature>
<dbReference type="HAMAP" id="MF_01006">
    <property type="entry name" value="Undec_diphosphatase"/>
    <property type="match status" value="1"/>
</dbReference>
<evidence type="ECO:0000256" key="10">
    <source>
        <dbReference type="ARBA" id="ARBA00023251"/>
    </source>
</evidence>
<dbReference type="Pfam" id="PF02673">
    <property type="entry name" value="BacA"/>
    <property type="match status" value="1"/>
</dbReference>
<dbReference type="PANTHER" id="PTHR30622">
    <property type="entry name" value="UNDECAPRENYL-DIPHOSPHATASE"/>
    <property type="match status" value="1"/>
</dbReference>
<feature type="transmembrane region" description="Helical" evidence="14">
    <location>
        <begin position="33"/>
        <end position="59"/>
    </location>
</feature>
<dbReference type="InterPro" id="IPR003824">
    <property type="entry name" value="UppP"/>
</dbReference>
<dbReference type="PANTHER" id="PTHR30622:SF4">
    <property type="entry name" value="UNDECAPRENYL-DIPHOSPHATASE"/>
    <property type="match status" value="1"/>
</dbReference>
<dbReference type="GO" id="GO:0005886">
    <property type="term" value="C:plasma membrane"/>
    <property type="evidence" value="ECO:0007669"/>
    <property type="project" value="UniProtKB-SubCell"/>
</dbReference>
<accession>A0A6N9TNL2</accession>
<comment type="similarity">
    <text evidence="2 14">Belongs to the UppP family.</text>
</comment>
<evidence type="ECO:0000256" key="13">
    <source>
        <dbReference type="ARBA" id="ARBA00047594"/>
    </source>
</evidence>
<evidence type="ECO:0000256" key="11">
    <source>
        <dbReference type="ARBA" id="ARBA00032707"/>
    </source>
</evidence>
<evidence type="ECO:0000256" key="7">
    <source>
        <dbReference type="ARBA" id="ARBA00022801"/>
    </source>
</evidence>
<keyword evidence="14" id="KW-0133">Cell shape</keyword>
<protein>
    <recommendedName>
        <fullName evidence="4 14">Undecaprenyl-diphosphatase</fullName>
        <ecNumber evidence="3 14">3.6.1.27</ecNumber>
    </recommendedName>
    <alternativeName>
        <fullName evidence="12 14">Bacitracin resistance protein</fullName>
    </alternativeName>
    <alternativeName>
        <fullName evidence="11 14">Undecaprenyl pyrophosphate phosphatase</fullName>
    </alternativeName>
</protein>
<dbReference type="GO" id="GO:0008360">
    <property type="term" value="P:regulation of cell shape"/>
    <property type="evidence" value="ECO:0007669"/>
    <property type="project" value="UniProtKB-KW"/>
</dbReference>
<evidence type="ECO:0000256" key="12">
    <source>
        <dbReference type="ARBA" id="ARBA00032932"/>
    </source>
</evidence>
<comment type="caution">
    <text evidence="15">The sequence shown here is derived from an EMBL/GenBank/DDBJ whole genome shotgun (WGS) entry which is preliminary data.</text>
</comment>
<dbReference type="GO" id="GO:0009252">
    <property type="term" value="P:peptidoglycan biosynthetic process"/>
    <property type="evidence" value="ECO:0007669"/>
    <property type="project" value="UniProtKB-KW"/>
</dbReference>
<evidence type="ECO:0000256" key="2">
    <source>
        <dbReference type="ARBA" id="ARBA00010621"/>
    </source>
</evidence>
<dbReference type="EMBL" id="JAAGRR010000013">
    <property type="protein sequence ID" value="NDY41683.1"/>
    <property type="molecule type" value="Genomic_DNA"/>
</dbReference>
<feature type="transmembrane region" description="Helical" evidence="14">
    <location>
        <begin position="112"/>
        <end position="132"/>
    </location>
</feature>
<evidence type="ECO:0000256" key="3">
    <source>
        <dbReference type="ARBA" id="ARBA00012374"/>
    </source>
</evidence>
<comment type="catalytic activity">
    <reaction evidence="13 14">
        <text>di-trans,octa-cis-undecaprenyl diphosphate + H2O = di-trans,octa-cis-undecaprenyl phosphate + phosphate + H(+)</text>
        <dbReference type="Rhea" id="RHEA:28094"/>
        <dbReference type="ChEBI" id="CHEBI:15377"/>
        <dbReference type="ChEBI" id="CHEBI:15378"/>
        <dbReference type="ChEBI" id="CHEBI:43474"/>
        <dbReference type="ChEBI" id="CHEBI:58405"/>
        <dbReference type="ChEBI" id="CHEBI:60392"/>
        <dbReference type="EC" id="3.6.1.27"/>
    </reaction>
</comment>
<evidence type="ECO:0000313" key="15">
    <source>
        <dbReference type="EMBL" id="NDY41683.1"/>
    </source>
</evidence>
<dbReference type="GO" id="GO:0046677">
    <property type="term" value="P:response to antibiotic"/>
    <property type="evidence" value="ECO:0007669"/>
    <property type="project" value="UniProtKB-UniRule"/>
</dbReference>
<proteinExistence type="inferred from homology"/>
<keyword evidence="14" id="KW-0573">Peptidoglycan synthesis</keyword>
<keyword evidence="8 14" id="KW-1133">Transmembrane helix</keyword>
<organism evidence="15 16">
    <name type="scientific">Dissulfurirhabdus thermomarina</name>
    <dbReference type="NCBI Taxonomy" id="1765737"/>
    <lineage>
        <taxon>Bacteria</taxon>
        <taxon>Deltaproteobacteria</taxon>
        <taxon>Dissulfurirhabdaceae</taxon>
        <taxon>Dissulfurirhabdus</taxon>
    </lineage>
</organism>
<evidence type="ECO:0000256" key="4">
    <source>
        <dbReference type="ARBA" id="ARBA00021581"/>
    </source>
</evidence>
<gene>
    <name evidence="14 15" type="primary">uppP</name>
    <name evidence="15" type="ORF">G3N55_02290</name>
</gene>
<keyword evidence="5 14" id="KW-1003">Cell membrane</keyword>
<feature type="transmembrane region" description="Helical" evidence="14">
    <location>
        <begin position="82"/>
        <end position="100"/>
    </location>
</feature>
<reference evidence="15 16" key="1">
    <citation type="submission" date="2020-02" db="EMBL/GenBank/DDBJ databases">
        <title>Comparative genomics of sulfur disproportionating microorganisms.</title>
        <authorList>
            <person name="Ward L.M."/>
            <person name="Bertran E."/>
            <person name="Johnston D.T."/>
        </authorList>
    </citation>
    <scope>NUCLEOTIDE SEQUENCE [LARGE SCALE GENOMIC DNA]</scope>
    <source>
        <strain evidence="15 16">DSM 100025</strain>
    </source>
</reference>
<dbReference type="GO" id="GO:0050380">
    <property type="term" value="F:undecaprenyl-diphosphatase activity"/>
    <property type="evidence" value="ECO:0007669"/>
    <property type="project" value="UniProtKB-UniRule"/>
</dbReference>
<name>A0A6N9TNL2_DISTH</name>
<keyword evidence="10 14" id="KW-0046">Antibiotic resistance</keyword>
<evidence type="ECO:0000256" key="5">
    <source>
        <dbReference type="ARBA" id="ARBA00022475"/>
    </source>
</evidence>
<comment type="miscellaneous">
    <text evidence="14">Bacitracin is thought to be involved in the inhibition of peptidoglycan synthesis by sequestering undecaprenyl diphosphate, thereby reducing the pool of lipid carrier available.</text>
</comment>
<keyword evidence="16" id="KW-1185">Reference proteome</keyword>
<evidence type="ECO:0000256" key="14">
    <source>
        <dbReference type="HAMAP-Rule" id="MF_01006"/>
    </source>
</evidence>
<keyword evidence="14" id="KW-0961">Cell wall biogenesis/degradation</keyword>
<keyword evidence="9 14" id="KW-0472">Membrane</keyword>
<evidence type="ECO:0000256" key="8">
    <source>
        <dbReference type="ARBA" id="ARBA00022989"/>
    </source>
</evidence>
<keyword evidence="6 14" id="KW-0812">Transmembrane</keyword>
<dbReference type="AlphaFoldDB" id="A0A6N9TNL2"/>